<dbReference type="Proteomes" id="UP000828390">
    <property type="component" value="Unassembled WGS sequence"/>
</dbReference>
<comment type="caution">
    <text evidence="6">The sequence shown here is derived from an EMBL/GenBank/DDBJ whole genome shotgun (WGS) entry which is preliminary data.</text>
</comment>
<dbReference type="Gene3D" id="1.10.10.10">
    <property type="entry name" value="Winged helix-like DNA-binding domain superfamily/Winged helix DNA-binding domain"/>
    <property type="match status" value="1"/>
</dbReference>
<dbReference type="GO" id="GO:0009653">
    <property type="term" value="P:anatomical structure morphogenesis"/>
    <property type="evidence" value="ECO:0007669"/>
    <property type="project" value="TreeGrafter"/>
</dbReference>
<dbReference type="PANTHER" id="PTHR11829:SF343">
    <property type="entry name" value="FORK-HEAD DOMAIN-CONTAINING PROTEIN"/>
    <property type="match status" value="1"/>
</dbReference>
<dbReference type="InterPro" id="IPR001766">
    <property type="entry name" value="Fork_head_dom"/>
</dbReference>
<name>A0A9D4H616_DREPO</name>
<dbReference type="PROSITE" id="PS00658">
    <property type="entry name" value="FORK_HEAD_2"/>
    <property type="match status" value="1"/>
</dbReference>
<dbReference type="GO" id="GO:0030154">
    <property type="term" value="P:cell differentiation"/>
    <property type="evidence" value="ECO:0007669"/>
    <property type="project" value="TreeGrafter"/>
</dbReference>
<feature type="domain" description="Fork-head" evidence="5">
    <location>
        <begin position="67"/>
        <end position="160"/>
    </location>
</feature>
<dbReference type="InterPro" id="IPR036388">
    <property type="entry name" value="WH-like_DNA-bd_sf"/>
</dbReference>
<comment type="subcellular location">
    <subcellularLocation>
        <location evidence="3">Nucleus</location>
    </subcellularLocation>
</comment>
<evidence type="ECO:0000256" key="2">
    <source>
        <dbReference type="ARBA" id="ARBA00023242"/>
    </source>
</evidence>
<feature type="region of interest" description="Disordered" evidence="4">
    <location>
        <begin position="32"/>
        <end position="66"/>
    </location>
</feature>
<dbReference type="AlphaFoldDB" id="A0A9D4H616"/>
<dbReference type="InterPro" id="IPR047519">
    <property type="entry name" value="FH_FOXQ2-like"/>
</dbReference>
<organism evidence="6 7">
    <name type="scientific">Dreissena polymorpha</name>
    <name type="common">Zebra mussel</name>
    <name type="synonym">Mytilus polymorpha</name>
    <dbReference type="NCBI Taxonomy" id="45954"/>
    <lineage>
        <taxon>Eukaryota</taxon>
        <taxon>Metazoa</taxon>
        <taxon>Spiralia</taxon>
        <taxon>Lophotrochozoa</taxon>
        <taxon>Mollusca</taxon>
        <taxon>Bivalvia</taxon>
        <taxon>Autobranchia</taxon>
        <taxon>Heteroconchia</taxon>
        <taxon>Euheterodonta</taxon>
        <taxon>Imparidentia</taxon>
        <taxon>Neoheterodontei</taxon>
        <taxon>Myida</taxon>
        <taxon>Dreissenoidea</taxon>
        <taxon>Dreissenidae</taxon>
        <taxon>Dreissena</taxon>
    </lineage>
</organism>
<dbReference type="InterPro" id="IPR036390">
    <property type="entry name" value="WH_DNA-bd_sf"/>
</dbReference>
<accession>A0A9D4H616</accession>
<keyword evidence="1 3" id="KW-0238">DNA-binding</keyword>
<evidence type="ECO:0000256" key="4">
    <source>
        <dbReference type="SAM" id="MobiDB-lite"/>
    </source>
</evidence>
<dbReference type="InterPro" id="IPR030456">
    <property type="entry name" value="TF_fork_head_CS_2"/>
</dbReference>
<dbReference type="PROSITE" id="PS50039">
    <property type="entry name" value="FORK_HEAD_3"/>
    <property type="match status" value="1"/>
</dbReference>
<sequence>MDQHTLQLPALAAAMTTPNIGDHVITPSHELTRASSNPIPESPESKCKPPKDTNGQTSGPEDEQLKTPGLSYIALISMAIQSSSEKRMLLSEIYSWISERFPYYQLKEKSWRNSIRHNLSLNECFVKNGRSENGKGNYWSIHPANIEDFAKGDYRRRRARRRVRKCDEDLQRLCSETPAVEVPVAPCQPKAASPEGYVPMATTLVPANFLSIFGVHQKKPYDYWTSSARYSQYDLPQPYSYIDSQDLAYIAGSKDFDDGPYKRQRIDNTTLPYAHFDEPNLTYSMTSSTDSALYLNNNVNVCEAPVCGLFSQSEQV</sequence>
<evidence type="ECO:0000256" key="3">
    <source>
        <dbReference type="PROSITE-ProRule" id="PRU00089"/>
    </source>
</evidence>
<dbReference type="CDD" id="cd20035">
    <property type="entry name" value="FH_FOXQ2-like"/>
    <property type="match status" value="1"/>
</dbReference>
<dbReference type="GO" id="GO:0000981">
    <property type="term" value="F:DNA-binding transcription factor activity, RNA polymerase II-specific"/>
    <property type="evidence" value="ECO:0007669"/>
    <property type="project" value="TreeGrafter"/>
</dbReference>
<keyword evidence="2 3" id="KW-0539">Nucleus</keyword>
<proteinExistence type="predicted"/>
<dbReference type="SMART" id="SM00339">
    <property type="entry name" value="FH"/>
    <property type="match status" value="1"/>
</dbReference>
<keyword evidence="7" id="KW-1185">Reference proteome</keyword>
<dbReference type="Pfam" id="PF00250">
    <property type="entry name" value="Forkhead"/>
    <property type="match status" value="1"/>
</dbReference>
<gene>
    <name evidence="6" type="ORF">DPMN_103423</name>
</gene>
<evidence type="ECO:0000259" key="5">
    <source>
        <dbReference type="PROSITE" id="PS50039"/>
    </source>
</evidence>
<dbReference type="PRINTS" id="PR00053">
    <property type="entry name" value="FORKHEAD"/>
</dbReference>
<protein>
    <recommendedName>
        <fullName evidence="5">Fork-head domain-containing protein</fullName>
    </recommendedName>
</protein>
<dbReference type="InterPro" id="IPR050211">
    <property type="entry name" value="FOX_domain-containing"/>
</dbReference>
<feature type="DNA-binding region" description="Fork-head" evidence="3">
    <location>
        <begin position="67"/>
        <end position="160"/>
    </location>
</feature>
<dbReference type="PANTHER" id="PTHR11829">
    <property type="entry name" value="FORKHEAD BOX PROTEIN"/>
    <property type="match status" value="1"/>
</dbReference>
<dbReference type="SUPFAM" id="SSF46785">
    <property type="entry name" value="Winged helix' DNA-binding domain"/>
    <property type="match status" value="1"/>
</dbReference>
<evidence type="ECO:0000313" key="6">
    <source>
        <dbReference type="EMBL" id="KAH3830184.1"/>
    </source>
</evidence>
<evidence type="ECO:0000313" key="7">
    <source>
        <dbReference type="Proteomes" id="UP000828390"/>
    </source>
</evidence>
<dbReference type="EMBL" id="JAIWYP010000004">
    <property type="protein sequence ID" value="KAH3830184.1"/>
    <property type="molecule type" value="Genomic_DNA"/>
</dbReference>
<evidence type="ECO:0000256" key="1">
    <source>
        <dbReference type="ARBA" id="ARBA00023125"/>
    </source>
</evidence>
<reference evidence="6" key="2">
    <citation type="submission" date="2020-11" db="EMBL/GenBank/DDBJ databases">
        <authorList>
            <person name="McCartney M.A."/>
            <person name="Auch B."/>
            <person name="Kono T."/>
            <person name="Mallez S."/>
            <person name="Becker A."/>
            <person name="Gohl D.M."/>
            <person name="Silverstein K.A.T."/>
            <person name="Koren S."/>
            <person name="Bechman K.B."/>
            <person name="Herman A."/>
            <person name="Abrahante J.E."/>
            <person name="Garbe J."/>
        </authorList>
    </citation>
    <scope>NUCLEOTIDE SEQUENCE</scope>
    <source>
        <strain evidence="6">Duluth1</strain>
        <tissue evidence="6">Whole animal</tissue>
    </source>
</reference>
<dbReference type="GO" id="GO:0000978">
    <property type="term" value="F:RNA polymerase II cis-regulatory region sequence-specific DNA binding"/>
    <property type="evidence" value="ECO:0007669"/>
    <property type="project" value="TreeGrafter"/>
</dbReference>
<dbReference type="GO" id="GO:0005634">
    <property type="term" value="C:nucleus"/>
    <property type="evidence" value="ECO:0007669"/>
    <property type="project" value="UniProtKB-SubCell"/>
</dbReference>
<dbReference type="FunFam" id="1.10.10.10:FF:000135">
    <property type="entry name" value="forkhead box protein G1"/>
    <property type="match status" value="1"/>
</dbReference>
<reference evidence="6" key="1">
    <citation type="journal article" date="2019" name="bioRxiv">
        <title>The Genome of the Zebra Mussel, Dreissena polymorpha: A Resource for Invasive Species Research.</title>
        <authorList>
            <person name="McCartney M.A."/>
            <person name="Auch B."/>
            <person name="Kono T."/>
            <person name="Mallez S."/>
            <person name="Zhang Y."/>
            <person name="Obille A."/>
            <person name="Becker A."/>
            <person name="Abrahante J.E."/>
            <person name="Garbe J."/>
            <person name="Badalamenti J.P."/>
            <person name="Herman A."/>
            <person name="Mangelson H."/>
            <person name="Liachko I."/>
            <person name="Sullivan S."/>
            <person name="Sone E.D."/>
            <person name="Koren S."/>
            <person name="Silverstein K.A.T."/>
            <person name="Beckman K.B."/>
            <person name="Gohl D.M."/>
        </authorList>
    </citation>
    <scope>NUCLEOTIDE SEQUENCE</scope>
    <source>
        <strain evidence="6">Duluth1</strain>
        <tissue evidence="6">Whole animal</tissue>
    </source>
</reference>